<evidence type="ECO:0000256" key="9">
    <source>
        <dbReference type="ARBA" id="ARBA00023136"/>
    </source>
</evidence>
<evidence type="ECO:0000256" key="11">
    <source>
        <dbReference type="ARBA" id="ARBA00023180"/>
    </source>
</evidence>
<keyword evidence="18" id="KW-1185">Reference proteome</keyword>
<dbReference type="KEGG" id="lgi:LOTGIDRAFT_238706"/>
<dbReference type="GeneID" id="20250840"/>
<dbReference type="GO" id="GO:0005178">
    <property type="term" value="F:integrin binding"/>
    <property type="evidence" value="ECO:0007669"/>
    <property type="project" value="TreeGrafter"/>
</dbReference>
<evidence type="ECO:0000256" key="3">
    <source>
        <dbReference type="ARBA" id="ARBA00022692"/>
    </source>
</evidence>
<feature type="domain" description="Integrin alpha second immunoglobulin-like" evidence="16">
    <location>
        <begin position="617"/>
        <end position="757"/>
    </location>
</feature>
<dbReference type="PANTHER" id="PTHR23220:SF122">
    <property type="entry name" value="INTEGRIN ALPHA-PS1"/>
    <property type="match status" value="1"/>
</dbReference>
<reference evidence="17 18" key="1">
    <citation type="journal article" date="2013" name="Nature">
        <title>Insights into bilaterian evolution from three spiralian genomes.</title>
        <authorList>
            <person name="Simakov O."/>
            <person name="Marletaz F."/>
            <person name="Cho S.J."/>
            <person name="Edsinger-Gonzales E."/>
            <person name="Havlak P."/>
            <person name="Hellsten U."/>
            <person name="Kuo D.H."/>
            <person name="Larsson T."/>
            <person name="Lv J."/>
            <person name="Arendt D."/>
            <person name="Savage R."/>
            <person name="Osoegawa K."/>
            <person name="de Jong P."/>
            <person name="Grimwood J."/>
            <person name="Chapman J.A."/>
            <person name="Shapiro H."/>
            <person name="Aerts A."/>
            <person name="Otillar R.P."/>
            <person name="Terry A.Y."/>
            <person name="Boore J.L."/>
            <person name="Grigoriev I.V."/>
            <person name="Lindberg D.R."/>
            <person name="Seaver E.C."/>
            <person name="Weisblat D.A."/>
            <person name="Putnam N.H."/>
            <person name="Rokhsar D.S."/>
        </authorList>
    </citation>
    <scope>NUCLEOTIDE SEQUENCE [LARGE SCALE GENOMIC DNA]</scope>
</reference>
<dbReference type="InterPro" id="IPR032695">
    <property type="entry name" value="Integrin_dom_sf"/>
</dbReference>
<dbReference type="OrthoDB" id="5573735at2759"/>
<dbReference type="Proteomes" id="UP000030746">
    <property type="component" value="Unassembled WGS sequence"/>
</dbReference>
<evidence type="ECO:0000256" key="10">
    <source>
        <dbReference type="ARBA" id="ARBA00023170"/>
    </source>
</evidence>
<name>V4B0Q7_LOTGI</name>
<keyword evidence="5" id="KW-0677">Repeat</keyword>
<dbReference type="PROSITE" id="PS51470">
    <property type="entry name" value="FG_GAP"/>
    <property type="match status" value="5"/>
</dbReference>
<evidence type="ECO:0000313" key="17">
    <source>
        <dbReference type="EMBL" id="ESO99806.1"/>
    </source>
</evidence>
<dbReference type="PRINTS" id="PR01185">
    <property type="entry name" value="INTEGRINA"/>
</dbReference>
<dbReference type="Pfam" id="PF08441">
    <property type="entry name" value="Integrin_A_Ig_1"/>
    <property type="match status" value="1"/>
</dbReference>
<comment type="subcellular location">
    <subcellularLocation>
        <location evidence="1 13">Membrane</location>
        <topology evidence="1 13">Single-pass type I membrane protein</topology>
    </subcellularLocation>
</comment>
<feature type="repeat" description="FG-GAP" evidence="12">
    <location>
        <begin position="286"/>
        <end position="347"/>
    </location>
</feature>
<dbReference type="GO" id="GO:0098609">
    <property type="term" value="P:cell-cell adhesion"/>
    <property type="evidence" value="ECO:0007669"/>
    <property type="project" value="TreeGrafter"/>
</dbReference>
<keyword evidence="9 13" id="KW-0472">Membrane</keyword>
<feature type="region of interest" description="Disordered" evidence="14">
    <location>
        <begin position="1062"/>
        <end position="1084"/>
    </location>
</feature>
<keyword evidence="11" id="KW-0325">Glycoprotein</keyword>
<dbReference type="AlphaFoldDB" id="V4B0Q7"/>
<evidence type="ECO:0000256" key="6">
    <source>
        <dbReference type="ARBA" id="ARBA00022889"/>
    </source>
</evidence>
<feature type="repeat" description="FG-GAP" evidence="12">
    <location>
        <begin position="226"/>
        <end position="281"/>
    </location>
</feature>
<evidence type="ECO:0000313" key="18">
    <source>
        <dbReference type="Proteomes" id="UP000030746"/>
    </source>
</evidence>
<dbReference type="Gene3D" id="2.60.40.1460">
    <property type="entry name" value="Integrin domains. Chain A, domain 2"/>
    <property type="match status" value="1"/>
</dbReference>
<evidence type="ECO:0000256" key="13">
    <source>
        <dbReference type="RuleBase" id="RU003762"/>
    </source>
</evidence>
<evidence type="ECO:0000259" key="15">
    <source>
        <dbReference type="Pfam" id="PF08441"/>
    </source>
</evidence>
<sequence length="1084" mass="120276">MGKYDIVFVLLLLNINHTLCYNVDINNTVIFQGGGNDTQFGYTSAFVIDSNSITLIIGSPNDSSSSANTGAIYFCDVNDQNSCRKSYSSPYNLIQDPVTKTYSTTNEGFGTSIIPFSSSTIMVCAPGWKDLQITDRVFVIGRCILVNMTSDTPGIKTSPSVASGDLIQDRYFKYAMLQVGFSAAKITDISFVMGTPGMNEWTGGFLVNKLNRINNFLEIPNTGFPTLSSQPREQNHMLLGYAVASGKFCDGERVCFVAGAPRYDNSGKVYVYEQLGSTFDKQIVALDGLTAPDDMFGSYFGSVVAAADLNGDGWDDILVGAPTYTDASKYRKEDIFSNEGRVLVFYSLGNAQILKINFNRNSAILSGTNTPFSRFGSSISNLGDINADSFDDIAVGAPNEDDDRGVVYIYHGGNGGINKDFTQRITAQTIRDDLRGFGSHISRPMDVNDDSYPDLSVGSVYSGNVVVLKTRPIVDIRVSLEFEEERINLIPRNCPSVTGIESCIRFKVCFTHGGRNVPMTIDVSYNVSVDVKAIRERARLEKPIREPVNLIKAATSCTQHTIVTYETPRIADPFSAVQVKLEYKMIEPTTKPGDIQPIANQSRTNSIVKDIYFQLQCGTDNLCEVDLKLSSDISRAPIAEYIIVNKTDHVLLNTSVRNLEEESFGSKVLITWNDEFVYRRVISPDDQPVTCDIQTERLNSTEPNLICRIIEPLKQGQEAKFSVVLETDMLSLTKPNMHFNLSTDSSSEDINSKNNQEQISSKIWIIAHPEITGSASPAEVTVVMEEDLACQNLSITHRYQVINKGPSFLPPTNITIDLPYYYESGEELVKSVSAKVNYGNENDMFLSCFVVSGFSPGGQGMGTTITSITDETTTTTTTTKQYTTKPITTNTNDKSTTTPRSTLIPSRPPRKRRRKREATMEEVDGSNSVRIHSMTCSDYRCRQLVCMLNKAIQPSESVVVNITVDLVASDLPLEDSDVLRYVSVVNIQQPKHNLFYTWNQQQIAMLSTRIFKEYTLGDSVNIWIPIGCCIAALILLVLIVIILKKCGFFKRKKKAALQKWKRESGYYHRQSSEKSRSSSTKSKK</sequence>
<keyword evidence="8 13" id="KW-0401">Integrin</keyword>
<keyword evidence="6 13" id="KW-0130">Cell adhesion</keyword>
<evidence type="ECO:0000256" key="7">
    <source>
        <dbReference type="ARBA" id="ARBA00022989"/>
    </source>
</evidence>
<evidence type="ECO:0000259" key="16">
    <source>
        <dbReference type="Pfam" id="PF20805"/>
    </source>
</evidence>
<dbReference type="GO" id="GO:0009897">
    <property type="term" value="C:external side of plasma membrane"/>
    <property type="evidence" value="ECO:0007669"/>
    <property type="project" value="TreeGrafter"/>
</dbReference>
<dbReference type="InterPro" id="IPR028994">
    <property type="entry name" value="Integrin_alpha_N"/>
</dbReference>
<dbReference type="EMBL" id="KB200907">
    <property type="protein sequence ID" value="ESO99806.1"/>
    <property type="molecule type" value="Genomic_DNA"/>
</dbReference>
<dbReference type="Gene3D" id="2.60.40.1510">
    <property type="entry name" value="ntegrin, alpha v. Chain A, domain 3"/>
    <property type="match status" value="1"/>
</dbReference>
<organism evidence="17 18">
    <name type="scientific">Lottia gigantea</name>
    <name type="common">Giant owl limpet</name>
    <dbReference type="NCBI Taxonomy" id="225164"/>
    <lineage>
        <taxon>Eukaryota</taxon>
        <taxon>Metazoa</taxon>
        <taxon>Spiralia</taxon>
        <taxon>Lophotrochozoa</taxon>
        <taxon>Mollusca</taxon>
        <taxon>Gastropoda</taxon>
        <taxon>Patellogastropoda</taxon>
        <taxon>Lottioidea</taxon>
        <taxon>Lottiidae</taxon>
        <taxon>Lottia</taxon>
    </lineage>
</organism>
<evidence type="ECO:0000256" key="5">
    <source>
        <dbReference type="ARBA" id="ARBA00022737"/>
    </source>
</evidence>
<evidence type="ECO:0000256" key="2">
    <source>
        <dbReference type="ARBA" id="ARBA00008054"/>
    </source>
</evidence>
<feature type="signal peptide" evidence="13">
    <location>
        <begin position="1"/>
        <end position="20"/>
    </location>
</feature>
<dbReference type="SUPFAM" id="SSF69179">
    <property type="entry name" value="Integrin domains"/>
    <property type="match status" value="3"/>
</dbReference>
<feature type="transmembrane region" description="Helical" evidence="13">
    <location>
        <begin position="1022"/>
        <end position="1043"/>
    </location>
</feature>
<keyword evidence="3 13" id="KW-0812">Transmembrane</keyword>
<feature type="repeat" description="FG-GAP" evidence="12">
    <location>
        <begin position="361"/>
        <end position="419"/>
    </location>
</feature>
<dbReference type="SMART" id="SM00191">
    <property type="entry name" value="Int_alpha"/>
    <property type="match status" value="5"/>
</dbReference>
<feature type="compositionally biased region" description="Basic and acidic residues" evidence="14">
    <location>
        <begin position="1062"/>
        <end position="1076"/>
    </location>
</feature>
<feature type="repeat" description="FG-GAP" evidence="12">
    <location>
        <begin position="26"/>
        <end position="84"/>
    </location>
</feature>
<dbReference type="GO" id="GO:0007229">
    <property type="term" value="P:integrin-mediated signaling pathway"/>
    <property type="evidence" value="ECO:0007669"/>
    <property type="project" value="UniProtKB-KW"/>
</dbReference>
<evidence type="ECO:0000256" key="12">
    <source>
        <dbReference type="PROSITE-ProRule" id="PRU00803"/>
    </source>
</evidence>
<protein>
    <submittedName>
        <fullName evidence="17">Uncharacterized protein</fullName>
    </submittedName>
</protein>
<evidence type="ECO:0000256" key="1">
    <source>
        <dbReference type="ARBA" id="ARBA00004479"/>
    </source>
</evidence>
<dbReference type="InterPro" id="IPR000413">
    <property type="entry name" value="Integrin_alpha"/>
</dbReference>
<feature type="domain" description="Integrin alpha first immunoglubulin-like" evidence="15">
    <location>
        <begin position="470"/>
        <end position="615"/>
    </location>
</feature>
<dbReference type="SUPFAM" id="SSF69318">
    <property type="entry name" value="Integrin alpha N-terminal domain"/>
    <property type="match status" value="1"/>
</dbReference>
<comment type="similarity">
    <text evidence="2 13">Belongs to the integrin alpha chain family.</text>
</comment>
<dbReference type="PANTHER" id="PTHR23220">
    <property type="entry name" value="INTEGRIN ALPHA"/>
    <property type="match status" value="1"/>
</dbReference>
<dbReference type="GO" id="GO:0033627">
    <property type="term" value="P:cell adhesion mediated by integrin"/>
    <property type="evidence" value="ECO:0007669"/>
    <property type="project" value="TreeGrafter"/>
</dbReference>
<gene>
    <name evidence="17" type="ORF">LOTGIDRAFT_238706</name>
</gene>
<dbReference type="InterPro" id="IPR048285">
    <property type="entry name" value="Integrin_alpha_Ig-like_2"/>
</dbReference>
<dbReference type="Gene3D" id="1.20.5.930">
    <property type="entry name" value="Bicelle-embedded integrin alpha(iib) transmembrane segment"/>
    <property type="match status" value="1"/>
</dbReference>
<dbReference type="InterPro" id="IPR013649">
    <property type="entry name" value="Integrin_alpha_Ig-like_1"/>
</dbReference>
<dbReference type="OMA" id="AGHHNTI"/>
<feature type="compositionally biased region" description="Low complexity" evidence="14">
    <location>
        <begin position="885"/>
        <end position="898"/>
    </location>
</feature>
<dbReference type="GO" id="GO:0008305">
    <property type="term" value="C:integrin complex"/>
    <property type="evidence" value="ECO:0007669"/>
    <property type="project" value="InterPro"/>
</dbReference>
<dbReference type="CTD" id="20250840"/>
<keyword evidence="4 13" id="KW-0732">Signal</keyword>
<dbReference type="Gene3D" id="2.60.40.1530">
    <property type="entry name" value="ntegrin, alpha v. Chain A, domain 4"/>
    <property type="match status" value="1"/>
</dbReference>
<evidence type="ECO:0000256" key="8">
    <source>
        <dbReference type="ARBA" id="ARBA00023037"/>
    </source>
</evidence>
<keyword evidence="10 13" id="KW-0675">Receptor</keyword>
<dbReference type="Pfam" id="PF01839">
    <property type="entry name" value="FG-GAP"/>
    <property type="match status" value="2"/>
</dbReference>
<dbReference type="Gene3D" id="2.130.10.130">
    <property type="entry name" value="Integrin alpha, N-terminal"/>
    <property type="match status" value="1"/>
</dbReference>
<dbReference type="Pfam" id="PF20805">
    <property type="entry name" value="Integrin_A_Ig_2"/>
    <property type="match status" value="1"/>
</dbReference>
<evidence type="ECO:0000256" key="4">
    <source>
        <dbReference type="ARBA" id="ARBA00022729"/>
    </source>
</evidence>
<dbReference type="GO" id="GO:0007160">
    <property type="term" value="P:cell-matrix adhesion"/>
    <property type="evidence" value="ECO:0007669"/>
    <property type="project" value="TreeGrafter"/>
</dbReference>
<dbReference type="RefSeq" id="XP_009049517.1">
    <property type="nucleotide sequence ID" value="XM_009051269.1"/>
</dbReference>
<dbReference type="STRING" id="225164.V4B0Q7"/>
<feature type="repeat" description="FG-GAP" evidence="12">
    <location>
        <begin position="423"/>
        <end position="485"/>
    </location>
</feature>
<accession>V4B0Q7</accession>
<dbReference type="InterPro" id="IPR013517">
    <property type="entry name" value="FG-GAP"/>
</dbReference>
<keyword evidence="7 13" id="KW-1133">Transmembrane helix</keyword>
<proteinExistence type="inferred from homology"/>
<evidence type="ECO:0000256" key="14">
    <source>
        <dbReference type="SAM" id="MobiDB-lite"/>
    </source>
</evidence>
<dbReference type="HOGENOM" id="CLU_285645_0_0_1"/>
<feature type="region of interest" description="Disordered" evidence="14">
    <location>
        <begin position="885"/>
        <end position="924"/>
    </location>
</feature>
<feature type="chain" id="PRO_5001426545" evidence="13">
    <location>
        <begin position="21"/>
        <end position="1084"/>
    </location>
</feature>
<dbReference type="InterPro" id="IPR013519">
    <property type="entry name" value="Int_alpha_beta-p"/>
</dbReference>